<accession>A0ABY5DMT5</accession>
<evidence type="ECO:0000256" key="2">
    <source>
        <dbReference type="SAM" id="Phobius"/>
    </source>
</evidence>
<keyword evidence="2" id="KW-0472">Membrane</keyword>
<reference evidence="3 4" key="1">
    <citation type="submission" date="2022-06" db="EMBL/GenBank/DDBJ databases">
        <title>Paraconexibacter antarcticus.</title>
        <authorList>
            <person name="Kim C.S."/>
        </authorList>
    </citation>
    <scope>NUCLEOTIDE SEQUENCE [LARGE SCALE GENOMIC DNA]</scope>
    <source>
        <strain evidence="3 4">02-257</strain>
    </source>
</reference>
<dbReference type="Proteomes" id="UP001056035">
    <property type="component" value="Chromosome"/>
</dbReference>
<feature type="transmembrane region" description="Helical" evidence="2">
    <location>
        <begin position="27"/>
        <end position="47"/>
    </location>
</feature>
<sequence length="79" mass="7889">MLGRLLLPQTATINAHGAAVVLPMAHAAGWLGAALFAVPIFALIVFLKILSQVGGRRLEQEAPSAVSGAGPGGTEGGSD</sequence>
<evidence type="ECO:0000313" key="3">
    <source>
        <dbReference type="EMBL" id="UTI63303.1"/>
    </source>
</evidence>
<feature type="region of interest" description="Disordered" evidence="1">
    <location>
        <begin position="60"/>
        <end position="79"/>
    </location>
</feature>
<gene>
    <name evidence="3" type="ORF">NBH00_18320</name>
</gene>
<evidence type="ECO:0000313" key="4">
    <source>
        <dbReference type="Proteomes" id="UP001056035"/>
    </source>
</evidence>
<dbReference type="EMBL" id="CP098502">
    <property type="protein sequence ID" value="UTI63303.1"/>
    <property type="molecule type" value="Genomic_DNA"/>
</dbReference>
<name>A0ABY5DMT5_9ACTN</name>
<dbReference type="RefSeq" id="WP_254570031.1">
    <property type="nucleotide sequence ID" value="NZ_CP098502.1"/>
</dbReference>
<evidence type="ECO:0000256" key="1">
    <source>
        <dbReference type="SAM" id="MobiDB-lite"/>
    </source>
</evidence>
<feature type="compositionally biased region" description="Gly residues" evidence="1">
    <location>
        <begin position="69"/>
        <end position="79"/>
    </location>
</feature>
<organism evidence="3 4">
    <name type="scientific">Paraconexibacter antarcticus</name>
    <dbReference type="NCBI Taxonomy" id="2949664"/>
    <lineage>
        <taxon>Bacteria</taxon>
        <taxon>Bacillati</taxon>
        <taxon>Actinomycetota</taxon>
        <taxon>Thermoleophilia</taxon>
        <taxon>Solirubrobacterales</taxon>
        <taxon>Paraconexibacteraceae</taxon>
        <taxon>Paraconexibacter</taxon>
    </lineage>
</organism>
<keyword evidence="2" id="KW-0812">Transmembrane</keyword>
<keyword evidence="4" id="KW-1185">Reference proteome</keyword>
<proteinExistence type="predicted"/>
<protein>
    <submittedName>
        <fullName evidence="3">Uncharacterized protein</fullName>
    </submittedName>
</protein>
<keyword evidence="2" id="KW-1133">Transmembrane helix</keyword>